<proteinExistence type="predicted"/>
<protein>
    <submittedName>
        <fullName evidence="2">Uncharacterized protein</fullName>
    </submittedName>
</protein>
<reference evidence="2 3" key="1">
    <citation type="journal article" date="2021" name="BMC Genomics">
        <title>Datura genome reveals duplications of psychoactive alkaloid biosynthetic genes and high mutation rate following tissue culture.</title>
        <authorList>
            <person name="Rajewski A."/>
            <person name="Carter-House D."/>
            <person name="Stajich J."/>
            <person name="Litt A."/>
        </authorList>
    </citation>
    <scope>NUCLEOTIDE SEQUENCE [LARGE SCALE GENOMIC DNA]</scope>
    <source>
        <strain evidence="2">AR-01</strain>
    </source>
</reference>
<comment type="caution">
    <text evidence="2">The sequence shown here is derived from an EMBL/GenBank/DDBJ whole genome shotgun (WGS) entry which is preliminary data.</text>
</comment>
<sequence length="134" mass="14520">MQPAIRTEDMFLGLAHPRGIMTLCPSHCSTCVAQGIRDLTQHLTGQAGDSHAPPVSAFPKAPLSFKRIPGMSSLGKIVGILGSPRVPSSEISGEEDQVGPCEQLDSQYPFNPLSEMRQNKRKKNPWTDPIISTP</sequence>
<gene>
    <name evidence="2" type="ORF">HAX54_044358</name>
</gene>
<dbReference type="Proteomes" id="UP000823775">
    <property type="component" value="Unassembled WGS sequence"/>
</dbReference>
<dbReference type="EMBL" id="JACEIK010006757">
    <property type="protein sequence ID" value="MCE2056259.1"/>
    <property type="molecule type" value="Genomic_DNA"/>
</dbReference>
<organism evidence="2 3">
    <name type="scientific">Datura stramonium</name>
    <name type="common">Jimsonweed</name>
    <name type="synonym">Common thornapple</name>
    <dbReference type="NCBI Taxonomy" id="4076"/>
    <lineage>
        <taxon>Eukaryota</taxon>
        <taxon>Viridiplantae</taxon>
        <taxon>Streptophyta</taxon>
        <taxon>Embryophyta</taxon>
        <taxon>Tracheophyta</taxon>
        <taxon>Spermatophyta</taxon>
        <taxon>Magnoliopsida</taxon>
        <taxon>eudicotyledons</taxon>
        <taxon>Gunneridae</taxon>
        <taxon>Pentapetalae</taxon>
        <taxon>asterids</taxon>
        <taxon>lamiids</taxon>
        <taxon>Solanales</taxon>
        <taxon>Solanaceae</taxon>
        <taxon>Solanoideae</taxon>
        <taxon>Datureae</taxon>
        <taxon>Datura</taxon>
    </lineage>
</organism>
<feature type="region of interest" description="Disordered" evidence="1">
    <location>
        <begin position="87"/>
        <end position="134"/>
    </location>
</feature>
<evidence type="ECO:0000313" key="3">
    <source>
        <dbReference type="Proteomes" id="UP000823775"/>
    </source>
</evidence>
<evidence type="ECO:0000256" key="1">
    <source>
        <dbReference type="SAM" id="MobiDB-lite"/>
    </source>
</evidence>
<accession>A0ABS8W6L9</accession>
<evidence type="ECO:0000313" key="2">
    <source>
        <dbReference type="EMBL" id="MCE2056259.1"/>
    </source>
</evidence>
<name>A0ABS8W6L9_DATST</name>
<keyword evidence="3" id="KW-1185">Reference proteome</keyword>